<reference evidence="2" key="1">
    <citation type="submission" date="2020-05" db="EMBL/GenBank/DDBJ databases">
        <authorList>
            <person name="Chiriac C."/>
            <person name="Salcher M."/>
            <person name="Ghai R."/>
            <person name="Kavagutti S V."/>
        </authorList>
    </citation>
    <scope>NUCLEOTIDE SEQUENCE</scope>
</reference>
<feature type="compositionally biased region" description="Polar residues" evidence="1">
    <location>
        <begin position="119"/>
        <end position="135"/>
    </location>
</feature>
<evidence type="ECO:0000313" key="2">
    <source>
        <dbReference type="EMBL" id="CAB4735777.1"/>
    </source>
</evidence>
<gene>
    <name evidence="2" type="ORF">UFOPK2788_00491</name>
</gene>
<name>A0A6J6SMF4_9ZZZZ</name>
<evidence type="ECO:0000256" key="1">
    <source>
        <dbReference type="SAM" id="MobiDB-lite"/>
    </source>
</evidence>
<sequence length="135" mass="14395">MPTSRGRTTVLESITVKKLFSSNQPIALPGDLIFPTWPRGGPQVSRSKTAAESAGISLSALKSIFFEDWGPRPAGSSPIKWRRFPGNLNFVPSLYTSAAAQSLTNSSPASGVETERSSAFENGSVSTHAEVRISN</sequence>
<organism evidence="2">
    <name type="scientific">freshwater metagenome</name>
    <dbReference type="NCBI Taxonomy" id="449393"/>
    <lineage>
        <taxon>unclassified sequences</taxon>
        <taxon>metagenomes</taxon>
        <taxon>ecological metagenomes</taxon>
    </lineage>
</organism>
<feature type="region of interest" description="Disordered" evidence="1">
    <location>
        <begin position="104"/>
        <end position="135"/>
    </location>
</feature>
<accession>A0A6J6SMF4</accession>
<dbReference type="EMBL" id="CAEZYV010000056">
    <property type="protein sequence ID" value="CAB4735777.1"/>
    <property type="molecule type" value="Genomic_DNA"/>
</dbReference>
<protein>
    <submittedName>
        <fullName evidence="2">Unannotated protein</fullName>
    </submittedName>
</protein>
<proteinExistence type="predicted"/>
<dbReference type="AlphaFoldDB" id="A0A6J6SMF4"/>